<feature type="compositionally biased region" description="Polar residues" evidence="2">
    <location>
        <begin position="672"/>
        <end position="685"/>
    </location>
</feature>
<feature type="compositionally biased region" description="Low complexity" evidence="2">
    <location>
        <begin position="288"/>
        <end position="301"/>
    </location>
</feature>
<feature type="compositionally biased region" description="Low complexity" evidence="2">
    <location>
        <begin position="597"/>
        <end position="611"/>
    </location>
</feature>
<keyword evidence="5" id="KW-1185">Reference proteome</keyword>
<feature type="compositionally biased region" description="Basic and acidic residues" evidence="2">
    <location>
        <begin position="614"/>
        <end position="623"/>
    </location>
</feature>
<feature type="compositionally biased region" description="Basic and acidic residues" evidence="2">
    <location>
        <begin position="586"/>
        <end position="596"/>
    </location>
</feature>
<feature type="region of interest" description="Disordered" evidence="2">
    <location>
        <begin position="288"/>
        <end position="321"/>
    </location>
</feature>
<keyword evidence="1" id="KW-0175">Coiled coil</keyword>
<dbReference type="eggNOG" id="COG5412">
    <property type="taxonomic scope" value="Bacteria"/>
</dbReference>
<feature type="compositionally biased region" description="Basic and acidic residues" evidence="2">
    <location>
        <begin position="1331"/>
        <end position="1347"/>
    </location>
</feature>
<feature type="compositionally biased region" description="Low complexity" evidence="2">
    <location>
        <begin position="509"/>
        <end position="522"/>
    </location>
</feature>
<dbReference type="SUPFAM" id="SSF58113">
    <property type="entry name" value="Apolipoprotein A-I"/>
    <property type="match status" value="1"/>
</dbReference>
<protein>
    <recommendedName>
        <fullName evidence="3">eCIS core domain-containing protein</fullName>
    </recommendedName>
</protein>
<dbReference type="PATRIC" id="fig|56107.3.peg.4511"/>
<dbReference type="OrthoDB" id="292792at2"/>
<dbReference type="EMBL" id="CP003642">
    <property type="protein sequence ID" value="AFZ26218.1"/>
    <property type="molecule type" value="Genomic_DNA"/>
</dbReference>
<dbReference type="KEGG" id="csg:Cylst_4112"/>
<feature type="domain" description="eCIS core" evidence="3">
    <location>
        <begin position="315"/>
        <end position="392"/>
    </location>
</feature>
<reference evidence="4 5" key="1">
    <citation type="submission" date="2012-06" db="EMBL/GenBank/DDBJ databases">
        <title>Finished chromosome of genome of Cylindrospermum stagnale PCC 7417.</title>
        <authorList>
            <consortium name="US DOE Joint Genome Institute"/>
            <person name="Gugger M."/>
            <person name="Coursin T."/>
            <person name="Rippka R."/>
            <person name="Tandeau De Marsac N."/>
            <person name="Huntemann M."/>
            <person name="Wei C.-L."/>
            <person name="Han J."/>
            <person name="Detter J.C."/>
            <person name="Han C."/>
            <person name="Tapia R."/>
            <person name="Chen A."/>
            <person name="Kyrpides N."/>
            <person name="Mavromatis K."/>
            <person name="Markowitz V."/>
            <person name="Szeto E."/>
            <person name="Ivanova N."/>
            <person name="Pagani I."/>
            <person name="Pati A."/>
            <person name="Goodwin L."/>
            <person name="Nordberg H.P."/>
            <person name="Cantor M.N."/>
            <person name="Hua S.X."/>
            <person name="Woyke T."/>
            <person name="Kerfeld C.A."/>
        </authorList>
    </citation>
    <scope>NUCLEOTIDE SEQUENCE [LARGE SCALE GENOMIC DNA]</scope>
    <source>
        <strain evidence="4 5">PCC 7417</strain>
    </source>
</reference>
<proteinExistence type="predicted"/>
<feature type="compositionally biased region" description="Low complexity" evidence="2">
    <location>
        <begin position="481"/>
        <end position="495"/>
    </location>
</feature>
<feature type="compositionally biased region" description="Basic and acidic residues" evidence="2">
    <location>
        <begin position="1540"/>
        <end position="1559"/>
    </location>
</feature>
<evidence type="ECO:0000313" key="5">
    <source>
        <dbReference type="Proteomes" id="UP000010475"/>
    </source>
</evidence>
<accession>K9X167</accession>
<feature type="compositionally biased region" description="Polar residues" evidence="2">
    <location>
        <begin position="302"/>
        <end position="313"/>
    </location>
</feature>
<gene>
    <name evidence="4" type="ORF">Cylst_4112</name>
</gene>
<feature type="compositionally biased region" description="Basic and acidic residues" evidence="2">
    <location>
        <begin position="652"/>
        <end position="665"/>
    </location>
</feature>
<feature type="region of interest" description="Disordered" evidence="2">
    <location>
        <begin position="414"/>
        <end position="522"/>
    </location>
</feature>
<name>K9X167_9NOST</name>
<dbReference type="Pfam" id="PF13699">
    <property type="entry name" value="eCIS_core"/>
    <property type="match status" value="1"/>
</dbReference>
<feature type="coiled-coil region" evidence="1">
    <location>
        <begin position="986"/>
        <end position="1032"/>
    </location>
</feature>
<feature type="region of interest" description="Disordered" evidence="2">
    <location>
        <begin position="535"/>
        <end position="640"/>
    </location>
</feature>
<feature type="compositionally biased region" description="Basic and acidic residues" evidence="2">
    <location>
        <begin position="691"/>
        <end position="715"/>
    </location>
</feature>
<evidence type="ECO:0000259" key="3">
    <source>
        <dbReference type="Pfam" id="PF13699"/>
    </source>
</evidence>
<dbReference type="RefSeq" id="WP_015209460.1">
    <property type="nucleotide sequence ID" value="NC_019757.1"/>
</dbReference>
<feature type="compositionally biased region" description="Low complexity" evidence="2">
    <location>
        <begin position="421"/>
        <end position="434"/>
    </location>
</feature>
<dbReference type="STRING" id="56107.Cylst_4112"/>
<feature type="compositionally biased region" description="Low complexity" evidence="2">
    <location>
        <begin position="543"/>
        <end position="570"/>
    </location>
</feature>
<dbReference type="Proteomes" id="UP000010475">
    <property type="component" value="Chromosome"/>
</dbReference>
<dbReference type="HOGENOM" id="CLU_003804_0_0_3"/>
<feature type="region of interest" description="Disordered" evidence="2">
    <location>
        <begin position="652"/>
        <end position="737"/>
    </location>
</feature>
<dbReference type="Gene3D" id="1.20.120.20">
    <property type="entry name" value="Apolipoprotein"/>
    <property type="match status" value="1"/>
</dbReference>
<feature type="region of interest" description="Disordered" evidence="2">
    <location>
        <begin position="1"/>
        <end position="80"/>
    </location>
</feature>
<sequence>MYSRQHRTSKNSSNSSDKPAKSQFAPRRFVVQPKTEEAKPQQDQTPEEQTQKDEVQQYKSALIDSSKWTPRPSPPREPKVQMKLNIPQQGDMFGQKAVPSNPIAIQPKVNTDLSPAQNSTLGPFEKAEEVSNEAVEIQRMSASGESGDDDANSPNGGNIQRACSLCDSENSLLSSKLTIGAPGDKYEQEADSMAERVMSMDTPTASSQTIGRHSEEPLNSIQQQPLARSIHPLVQRQIDLNRIQRQPTTSIHPLIKRQMEFNQNRTQTKPITSTNPLIQGFVQKTEGNIQSQSNPNQGSSSLESRLASQQGSGNPLDEQTRSFMEPRFGNDFSSVRVHTDSSSVEMNKELGAQAFTHGQDVYFGAGKYNPGADDGKRLLAHELTHVVQQTGAVQPKSAPNQAFKNNKIQTKALLTSSSEPQSIIQSKKQNSQESTKQNRQEPIKQDQQQLKQELPIADVEPGKEQPAKNQDSDGAAVAPQADSDGGADSDYGAAATVQASNGAAVAPQADSDGGADSDVASATVQASNGAAVVPQAQIHGATGSAKAPSTGKSSGGATTATGGAKTAASPQQDPEFQAVVNNAKGVTEEKKKHDPAQAESQEAQDAAQPPSNEVESKAQDKQVQEMNQQPPGEFSAEAFKKKVMDKVDAAAPRTLEDADKFKDNNLLDSVGGNLSSNAKDATEQATGPVAEKAKEAPDSSGIKPKEVKPLEKPEAGAKPPDIGAAKATPKPKSEAEVSAPLIAESQKLDQQMAEAEVTEEQLANSNEPQFVKAVGAKKEAQTKAVEAPQVYRQQEQATLNQAQTEAQTTSQTQLEGMHGQREQLLAQVTGHQDETKSKDEQARTKVATDIDGIYQQTKSDVEGVLKGLDTEVTTKFKTGADTAKKKFEEYVAPSMSEYKKRYDGIWGAGRWLKDKLLGVPSEVTAFFTKGRDLYLGEIDKSLTDISNYVAEQLKTAKEKINQGRQKIQDYVKGLPEALQKVGAEAAQNIQSKFDELEQSVKHKETELVDKLAQQYSENLQQLDAQLQEMKASNQPWFAKAFDAMAGAIESIKKLKDMLMGVLAKAASAVGSIIKDPIGFLGNLVTGLRQGFENFTGKIETHLQTGLIGWLTGACGAMGIQLPEDIFSLPGIFSLVTQVLGLSWNYIRGKGVKLFGEPVVAGMEKESEIFPMLMSGDFKGMWEHVQEDFGDLKETVIEQIKEMVITQVITAGVKWIIGLLNPASAFVKAAMAIYDIVMFFINSGSQIMDLVNAIIDAVSAIASGAVGGAAKLVEDALAKSLPVVIGFLASLLGVGNLAKKVQGIVEKIRLRIDQAIEKLLQKAKKLFKGKKGKEGKPDERTEKEKKADLNKALAEADTLLKEKELSSNEVKKHLPAIKIKHKITSLELIVDKESSKNETVHVKGVINPEGETPKRDLMRETRYIKNGMLKEEYRSKDKIRKRFYGSNKPYNQEAIKKKDELLTKYQVDKDNWKEPKSGKIVSKSDVTIEHSPSVMSHWNGTGYNTDQSTRRNWYTFVGRLDELEILPRKGKDGNSSGGAKMEGEYRFDIGENFKGPDEKD</sequence>
<evidence type="ECO:0000313" key="4">
    <source>
        <dbReference type="EMBL" id="AFZ26218.1"/>
    </source>
</evidence>
<feature type="region of interest" description="Disordered" evidence="2">
    <location>
        <begin position="1526"/>
        <end position="1559"/>
    </location>
</feature>
<evidence type="ECO:0000256" key="2">
    <source>
        <dbReference type="SAM" id="MobiDB-lite"/>
    </source>
</evidence>
<evidence type="ECO:0000256" key="1">
    <source>
        <dbReference type="SAM" id="Coils"/>
    </source>
</evidence>
<feature type="region of interest" description="Disordered" evidence="2">
    <location>
        <begin position="1327"/>
        <end position="1347"/>
    </location>
</feature>
<dbReference type="InterPro" id="IPR025295">
    <property type="entry name" value="eCIS_core_dom"/>
</dbReference>
<organism evidence="4 5">
    <name type="scientific">Cylindrospermum stagnale PCC 7417</name>
    <dbReference type="NCBI Taxonomy" id="56107"/>
    <lineage>
        <taxon>Bacteria</taxon>
        <taxon>Bacillati</taxon>
        <taxon>Cyanobacteriota</taxon>
        <taxon>Cyanophyceae</taxon>
        <taxon>Nostocales</taxon>
        <taxon>Nostocaceae</taxon>
        <taxon>Cylindrospermum</taxon>
    </lineage>
</organism>